<evidence type="ECO:0000256" key="5">
    <source>
        <dbReference type="ARBA" id="ARBA00022801"/>
    </source>
</evidence>
<evidence type="ECO:0000256" key="3">
    <source>
        <dbReference type="ARBA" id="ARBA00022722"/>
    </source>
</evidence>
<keyword evidence="6" id="KW-0694">RNA-binding</keyword>
<name>A0A2T4N3E8_AERVE</name>
<dbReference type="GO" id="GO:0004519">
    <property type="term" value="F:endonuclease activity"/>
    <property type="evidence" value="ECO:0007669"/>
    <property type="project" value="UniProtKB-KW"/>
</dbReference>
<proteinExistence type="inferred from homology"/>
<reference evidence="9 10" key="1">
    <citation type="submission" date="2018-03" db="EMBL/GenBank/DDBJ databases">
        <title>Aeromonas veronii whole genome sequencing and analysis.</title>
        <authorList>
            <person name="Xie H."/>
            <person name="Liu T."/>
            <person name="Wang K."/>
        </authorList>
    </citation>
    <scope>NUCLEOTIDE SEQUENCE [LARGE SCALE GENOMIC DNA]</scope>
    <source>
        <strain evidence="9 10">XH.VA.1</strain>
    </source>
</reference>
<keyword evidence="7" id="KW-0346">Stress response</keyword>
<dbReference type="GO" id="GO:0003729">
    <property type="term" value="F:mRNA binding"/>
    <property type="evidence" value="ECO:0007669"/>
    <property type="project" value="InterPro"/>
</dbReference>
<keyword evidence="3" id="KW-0540">Nuclease</keyword>
<evidence type="ECO:0000313" key="10">
    <source>
        <dbReference type="Proteomes" id="UP000241986"/>
    </source>
</evidence>
<evidence type="ECO:0000256" key="1">
    <source>
        <dbReference type="ARBA" id="ARBA00006620"/>
    </source>
</evidence>
<dbReference type="SUPFAM" id="SSF54786">
    <property type="entry name" value="YcfA/nrd intein domain"/>
    <property type="match status" value="1"/>
</dbReference>
<comment type="similarity">
    <text evidence="1">Belongs to the HicA mRNA interferase family.</text>
</comment>
<evidence type="ECO:0000256" key="2">
    <source>
        <dbReference type="ARBA" id="ARBA00022649"/>
    </source>
</evidence>
<accession>A0A2T4N3E8</accession>
<protein>
    <submittedName>
        <fullName evidence="9">mRNA interferase</fullName>
    </submittedName>
</protein>
<evidence type="ECO:0000256" key="8">
    <source>
        <dbReference type="SAM" id="MobiDB-lite"/>
    </source>
</evidence>
<dbReference type="GO" id="GO:0016787">
    <property type="term" value="F:hydrolase activity"/>
    <property type="evidence" value="ECO:0007669"/>
    <property type="project" value="UniProtKB-KW"/>
</dbReference>
<dbReference type="Proteomes" id="UP000241986">
    <property type="component" value="Unassembled WGS sequence"/>
</dbReference>
<dbReference type="RefSeq" id="WP_107683241.1">
    <property type="nucleotide sequence ID" value="NZ_JAOTPR010000018.1"/>
</dbReference>
<evidence type="ECO:0000256" key="6">
    <source>
        <dbReference type="ARBA" id="ARBA00022884"/>
    </source>
</evidence>
<dbReference type="InterPro" id="IPR038570">
    <property type="entry name" value="HicA_sf"/>
</dbReference>
<evidence type="ECO:0000313" key="9">
    <source>
        <dbReference type="EMBL" id="PTH81371.1"/>
    </source>
</evidence>
<comment type="caution">
    <text evidence="9">The sequence shown here is derived from an EMBL/GenBank/DDBJ whole genome shotgun (WGS) entry which is preliminary data.</text>
</comment>
<feature type="region of interest" description="Disordered" evidence="8">
    <location>
        <begin position="21"/>
        <end position="40"/>
    </location>
</feature>
<evidence type="ECO:0000256" key="7">
    <source>
        <dbReference type="ARBA" id="ARBA00023016"/>
    </source>
</evidence>
<keyword evidence="2" id="KW-1277">Toxin-antitoxin system</keyword>
<dbReference type="Pfam" id="PF07927">
    <property type="entry name" value="HicA_toxin"/>
    <property type="match status" value="1"/>
</dbReference>
<dbReference type="AlphaFoldDB" id="A0A2T4N3E8"/>
<sequence length="58" mass="6704">MKSREFRRWLISQGIVITDGRKHEKLRNPANDKASHMPRHADEIGEGLRKAIIKQLGL</sequence>
<dbReference type="EMBL" id="PZKL01000022">
    <property type="protein sequence ID" value="PTH81371.1"/>
    <property type="molecule type" value="Genomic_DNA"/>
</dbReference>
<keyword evidence="4" id="KW-0255">Endonuclease</keyword>
<evidence type="ECO:0000256" key="4">
    <source>
        <dbReference type="ARBA" id="ARBA00022759"/>
    </source>
</evidence>
<organism evidence="9 10">
    <name type="scientific">Aeromonas veronii</name>
    <dbReference type="NCBI Taxonomy" id="654"/>
    <lineage>
        <taxon>Bacteria</taxon>
        <taxon>Pseudomonadati</taxon>
        <taxon>Pseudomonadota</taxon>
        <taxon>Gammaproteobacteria</taxon>
        <taxon>Aeromonadales</taxon>
        <taxon>Aeromonadaceae</taxon>
        <taxon>Aeromonas</taxon>
    </lineage>
</organism>
<dbReference type="Gene3D" id="3.30.920.30">
    <property type="entry name" value="Hypothetical protein"/>
    <property type="match status" value="1"/>
</dbReference>
<dbReference type="InterPro" id="IPR012933">
    <property type="entry name" value="HicA_mRNA_interferase"/>
</dbReference>
<keyword evidence="5" id="KW-0378">Hydrolase</keyword>
<gene>
    <name evidence="9" type="ORF">DAA48_09500</name>
</gene>